<dbReference type="PANTHER" id="PTHR30386">
    <property type="entry name" value="MEMBRANE FUSION SUBUNIT OF EMRAB-TOLC MULTIDRUG EFFLUX PUMP"/>
    <property type="match status" value="1"/>
</dbReference>
<protein>
    <submittedName>
        <fullName evidence="1">HlyD family efflux transporter periplasmic adaptor subunit</fullName>
    </submittedName>
</protein>
<dbReference type="Gene3D" id="2.40.50.100">
    <property type="match status" value="1"/>
</dbReference>
<dbReference type="EMBL" id="VRMG01000010">
    <property type="protein sequence ID" value="TXN28955.1"/>
    <property type="molecule type" value="Genomic_DNA"/>
</dbReference>
<dbReference type="InterPro" id="IPR011053">
    <property type="entry name" value="Single_hybrid_motif"/>
</dbReference>
<dbReference type="SUPFAM" id="SSF51230">
    <property type="entry name" value="Single hybrid motif"/>
    <property type="match status" value="1"/>
</dbReference>
<dbReference type="RefSeq" id="WP_147784625.1">
    <property type="nucleotide sequence ID" value="NZ_VRMG01000010.1"/>
</dbReference>
<reference evidence="1 2" key="1">
    <citation type="submission" date="2019-08" db="EMBL/GenBank/DDBJ databases">
        <title>Bacterial whole genome sequence for Glaciihabitans sp. CHu50b-6-2.</title>
        <authorList>
            <person name="Jin L."/>
        </authorList>
    </citation>
    <scope>NUCLEOTIDE SEQUENCE [LARGE SCALE GENOMIC DNA]</scope>
    <source>
        <strain evidence="1 2">CHu50b-6-2</strain>
    </source>
</reference>
<dbReference type="Proteomes" id="UP000321379">
    <property type="component" value="Unassembled WGS sequence"/>
</dbReference>
<evidence type="ECO:0000313" key="1">
    <source>
        <dbReference type="EMBL" id="TXN28955.1"/>
    </source>
</evidence>
<sequence>MTWGNRFRLFGGLLIVLAIVAGATLVLNQRENQVASGSASINAIAYSVGSDYAGSVVSQAVKAGDKVKKGDPLMTIQSATLLRDLSSPKTVPVSAAYTTSKDGTLTLMATEPGVVSDIKAQVGGLVGAGQPLATIDRSGPFFVLAKFRVDSYDFARVEKGARVEIVLPNHQRVTGTVSDVKVQTVAGAADAAIKIASKDLIAGSHDGLVEPGTPVTAIMHLRDDGPLAGVKDSFFSLLEQIGI</sequence>
<name>A0A5C8UKZ3_9MICO</name>
<keyword evidence="2" id="KW-1185">Reference proteome</keyword>
<dbReference type="CDD" id="cd06850">
    <property type="entry name" value="biotinyl_domain"/>
    <property type="match status" value="1"/>
</dbReference>
<dbReference type="AlphaFoldDB" id="A0A5C8UKZ3"/>
<organism evidence="1 2">
    <name type="scientific">Lacisediminihabitans profunda</name>
    <dbReference type="NCBI Taxonomy" id="2594790"/>
    <lineage>
        <taxon>Bacteria</taxon>
        <taxon>Bacillati</taxon>
        <taxon>Actinomycetota</taxon>
        <taxon>Actinomycetes</taxon>
        <taxon>Micrococcales</taxon>
        <taxon>Microbacteriaceae</taxon>
        <taxon>Lacisediminihabitans</taxon>
    </lineage>
</organism>
<comment type="caution">
    <text evidence="1">The sequence shown here is derived from an EMBL/GenBank/DDBJ whole genome shotgun (WGS) entry which is preliminary data.</text>
</comment>
<accession>A0A5C8UKZ3</accession>
<proteinExistence type="predicted"/>
<evidence type="ECO:0000313" key="2">
    <source>
        <dbReference type="Proteomes" id="UP000321379"/>
    </source>
</evidence>
<gene>
    <name evidence="1" type="ORF">FVP33_15645</name>
</gene>
<dbReference type="InterPro" id="IPR050739">
    <property type="entry name" value="MFP"/>
</dbReference>